<evidence type="ECO:0000313" key="2">
    <source>
        <dbReference type="EMBL" id="MDQ0269574.1"/>
    </source>
</evidence>
<feature type="transmembrane region" description="Helical" evidence="1">
    <location>
        <begin position="45"/>
        <end position="66"/>
    </location>
</feature>
<dbReference type="EMBL" id="JAUSUB010000004">
    <property type="protein sequence ID" value="MDQ0269574.1"/>
    <property type="molecule type" value="Genomic_DNA"/>
</dbReference>
<reference evidence="2 3" key="1">
    <citation type="submission" date="2023-07" db="EMBL/GenBank/DDBJ databases">
        <title>Genomic Encyclopedia of Type Strains, Phase IV (KMG-IV): sequencing the most valuable type-strain genomes for metagenomic binning, comparative biology and taxonomic classification.</title>
        <authorList>
            <person name="Goeker M."/>
        </authorList>
    </citation>
    <scope>NUCLEOTIDE SEQUENCE [LARGE SCALE GENOMIC DNA]</scope>
    <source>
        <strain evidence="2 3">DSM 23494</strain>
    </source>
</reference>
<feature type="transmembrane region" description="Helical" evidence="1">
    <location>
        <begin position="237"/>
        <end position="255"/>
    </location>
</feature>
<sequence length="261" mass="29215">MQAFKGLIIKEQKLMMNTFLSGIGLLILAVIGGFGLTRYFNEPNILAAVIFGVVFAHVFYLPLYVLMSLNIEAKTQTWLHNPNSGSLLFLAKLLSGLMSFCASMLISIGILSIVINQSQVMDFFQMFGGSLVFNLILMLAGITCLAVHLSIWVLFYWGLFHSLKNVPVIGKIRWLFLIAFWIVQMMVGNYFTQLGIYQSIIEFGTIEVQSKWFQFNTDQSSFAVGLSDTAQLSITSGIIYLGLSALVFFLASWLLEKKVEV</sequence>
<name>A0ABU0AE96_9BACI</name>
<protein>
    <submittedName>
        <fullName evidence="2">Uncharacterized protein</fullName>
    </submittedName>
</protein>
<feature type="transmembrane region" description="Helical" evidence="1">
    <location>
        <begin position="135"/>
        <end position="160"/>
    </location>
</feature>
<keyword evidence="1" id="KW-0812">Transmembrane</keyword>
<organism evidence="2 3">
    <name type="scientific">Cytobacillus purgationiresistens</name>
    <dbReference type="NCBI Taxonomy" id="863449"/>
    <lineage>
        <taxon>Bacteria</taxon>
        <taxon>Bacillati</taxon>
        <taxon>Bacillota</taxon>
        <taxon>Bacilli</taxon>
        <taxon>Bacillales</taxon>
        <taxon>Bacillaceae</taxon>
        <taxon>Cytobacillus</taxon>
    </lineage>
</organism>
<dbReference type="RefSeq" id="WP_307473234.1">
    <property type="nucleotide sequence ID" value="NZ_JAUSUB010000004.1"/>
</dbReference>
<evidence type="ECO:0000313" key="3">
    <source>
        <dbReference type="Proteomes" id="UP001238088"/>
    </source>
</evidence>
<feature type="transmembrane region" description="Helical" evidence="1">
    <location>
        <begin position="172"/>
        <end position="191"/>
    </location>
</feature>
<feature type="transmembrane region" description="Helical" evidence="1">
    <location>
        <begin position="87"/>
        <end position="115"/>
    </location>
</feature>
<proteinExistence type="predicted"/>
<feature type="transmembrane region" description="Helical" evidence="1">
    <location>
        <begin position="20"/>
        <end position="39"/>
    </location>
</feature>
<keyword evidence="1" id="KW-0472">Membrane</keyword>
<evidence type="ECO:0000256" key="1">
    <source>
        <dbReference type="SAM" id="Phobius"/>
    </source>
</evidence>
<keyword evidence="1" id="KW-1133">Transmembrane helix</keyword>
<accession>A0ABU0AE96</accession>
<gene>
    <name evidence="2" type="ORF">J2S17_001445</name>
</gene>
<dbReference type="Proteomes" id="UP001238088">
    <property type="component" value="Unassembled WGS sequence"/>
</dbReference>
<keyword evidence="3" id="KW-1185">Reference proteome</keyword>
<comment type="caution">
    <text evidence="2">The sequence shown here is derived from an EMBL/GenBank/DDBJ whole genome shotgun (WGS) entry which is preliminary data.</text>
</comment>